<dbReference type="PANTHER" id="PTHR30046:SF0">
    <property type="entry name" value="FLAGELLAR M-RING PROTEIN"/>
    <property type="match status" value="1"/>
</dbReference>
<evidence type="ECO:0000256" key="1">
    <source>
        <dbReference type="ARBA" id="ARBA00004117"/>
    </source>
</evidence>
<dbReference type="GO" id="GO:0003774">
    <property type="term" value="F:cytoskeletal motor activity"/>
    <property type="evidence" value="ECO:0007669"/>
    <property type="project" value="InterPro"/>
</dbReference>
<name>A0A059ZYQ2_ACICK</name>
<evidence type="ECO:0000259" key="13">
    <source>
        <dbReference type="Pfam" id="PF08345"/>
    </source>
</evidence>
<dbReference type="Gene3D" id="3.30.300.30">
    <property type="match status" value="1"/>
</dbReference>
<dbReference type="PIRSF" id="PIRSF004862">
    <property type="entry name" value="FliF"/>
    <property type="match status" value="1"/>
</dbReference>
<evidence type="ECO:0000313" key="15">
    <source>
        <dbReference type="Proteomes" id="UP000005522"/>
    </source>
</evidence>
<evidence type="ECO:0000256" key="9">
    <source>
        <dbReference type="PIRNR" id="PIRNR004862"/>
    </source>
</evidence>
<dbReference type="NCBIfam" id="TIGR00206">
    <property type="entry name" value="fliF"/>
    <property type="match status" value="1"/>
</dbReference>
<protein>
    <recommendedName>
        <fullName evidence="9">Flagellar M-ring protein</fullName>
    </recommendedName>
</protein>
<dbReference type="HOGENOM" id="CLU_028108_1_0_6"/>
<proteinExistence type="inferred from homology"/>
<comment type="function">
    <text evidence="9">The M ring may be actively involved in energy transduction.</text>
</comment>
<feature type="domain" description="Flagellar M-ring C-terminal" evidence="13">
    <location>
        <begin position="260"/>
        <end position="441"/>
    </location>
</feature>
<evidence type="ECO:0000256" key="2">
    <source>
        <dbReference type="ARBA" id="ARBA00004651"/>
    </source>
</evidence>
<evidence type="ECO:0000256" key="4">
    <source>
        <dbReference type="ARBA" id="ARBA00022475"/>
    </source>
</evidence>
<dbReference type="KEGG" id="acz:Acaty_c1253"/>
<keyword evidence="14" id="KW-0969">Cilium</keyword>
<organism evidence="14 15">
    <name type="scientific">Acidithiobacillus caldus (strain ATCC 51756 / DSM 8584 / KU)</name>
    <dbReference type="NCBI Taxonomy" id="637389"/>
    <lineage>
        <taxon>Bacteria</taxon>
        <taxon>Pseudomonadati</taxon>
        <taxon>Pseudomonadota</taxon>
        <taxon>Acidithiobacillia</taxon>
        <taxon>Acidithiobacillales</taxon>
        <taxon>Acidithiobacillaceae</taxon>
        <taxon>Acidithiobacillus</taxon>
    </lineage>
</organism>
<keyword evidence="6 11" id="KW-1133">Transmembrane helix</keyword>
<dbReference type="Pfam" id="PF08345">
    <property type="entry name" value="YscJ_FliF_C"/>
    <property type="match status" value="1"/>
</dbReference>
<gene>
    <name evidence="14" type="ORF">Acaty_c1253</name>
</gene>
<evidence type="ECO:0000259" key="12">
    <source>
        <dbReference type="Pfam" id="PF01514"/>
    </source>
</evidence>
<dbReference type="PANTHER" id="PTHR30046">
    <property type="entry name" value="FLAGELLAR M-RING PROTEIN"/>
    <property type="match status" value="1"/>
</dbReference>
<feature type="transmembrane region" description="Helical" evidence="11">
    <location>
        <begin position="458"/>
        <end position="484"/>
    </location>
</feature>
<dbReference type="GO" id="GO:0009431">
    <property type="term" value="C:bacterial-type flagellum basal body, MS ring"/>
    <property type="evidence" value="ECO:0007669"/>
    <property type="project" value="InterPro"/>
</dbReference>
<dbReference type="InterPro" id="IPR006182">
    <property type="entry name" value="FliF_N_dom"/>
</dbReference>
<dbReference type="eggNOG" id="COG1766">
    <property type="taxonomic scope" value="Bacteria"/>
</dbReference>
<dbReference type="InterPro" id="IPR013556">
    <property type="entry name" value="Flag_M-ring_C"/>
</dbReference>
<evidence type="ECO:0000256" key="7">
    <source>
        <dbReference type="ARBA" id="ARBA00023136"/>
    </source>
</evidence>
<dbReference type="InterPro" id="IPR043427">
    <property type="entry name" value="YscJ/FliF"/>
</dbReference>
<comment type="subcellular location">
    <subcellularLocation>
        <location evidence="1 9">Bacterial flagellum basal body</location>
    </subcellularLocation>
    <subcellularLocation>
        <location evidence="2">Cell membrane</location>
        <topology evidence="2">Multi-pass membrane protein</topology>
    </subcellularLocation>
</comment>
<sequence>MTAMEATRPDTPPLSFPAQWQRRWQELPGNRRFAILAVLAAIFAGIVVTLLWSRPQGYGVLYTNLSNRDGGEVIAQLQKLNVPFRITDGGAVISVPANEVYATRMKLAAVGLPRGEGVGFEILDHEPMGTSDFVEHVNYQRALEGSLERTIASLSAVERAKVHLAIPKPSVFLSQEEKPTASVLVSLYPGRELSAAQVAGIVHLVAASVPGLTDKNVTVVDQQGNLLSAQGGNDLGLQPGQLAYQRAVDRAYEHRIEQILAPIVGAGGVRVAVSADIDFSHSESSSVTYGNHQILSQQQNVRSSTGGGGPYGVPGALSNQPPGVAIAPLTAPTVSTLSPGDLIALAPTLKALAPTESSSDSTTNFDVDQTIVHTVNPVGSVKRLSVAVLVNDRLEGTGLGGAKQAKPLTAAQLQQIQQLVEDAIGYDAKRGDTVKVVNMPFSGTEAVSSHLPWWQQEWFLALLHGTLRYLVLLLLAILLYFGLIRPLLRIRGRREPTLAADSVARDGGQGEAGEVAADRGQPGPTTAREPVSMPANPLETDLYVARQLVMQDPGRAAQVVKEWLSSER</sequence>
<evidence type="ECO:0000256" key="3">
    <source>
        <dbReference type="ARBA" id="ARBA00007971"/>
    </source>
</evidence>
<feature type="transmembrane region" description="Helical" evidence="11">
    <location>
        <begin position="33"/>
        <end position="52"/>
    </location>
</feature>
<keyword evidence="7 11" id="KW-0472">Membrane</keyword>
<dbReference type="GO" id="GO:0005886">
    <property type="term" value="C:plasma membrane"/>
    <property type="evidence" value="ECO:0007669"/>
    <property type="project" value="UniProtKB-SubCell"/>
</dbReference>
<evidence type="ECO:0000256" key="5">
    <source>
        <dbReference type="ARBA" id="ARBA00022692"/>
    </source>
</evidence>
<dbReference type="GO" id="GO:0071973">
    <property type="term" value="P:bacterial-type flagellum-dependent cell motility"/>
    <property type="evidence" value="ECO:0007669"/>
    <property type="project" value="InterPro"/>
</dbReference>
<accession>A0A059ZYQ2</accession>
<evidence type="ECO:0000256" key="8">
    <source>
        <dbReference type="ARBA" id="ARBA00023143"/>
    </source>
</evidence>
<keyword evidence="4" id="KW-1003">Cell membrane</keyword>
<dbReference type="EMBL" id="CP005986">
    <property type="protein sequence ID" value="AIA55121.1"/>
    <property type="molecule type" value="Genomic_DNA"/>
</dbReference>
<evidence type="ECO:0000256" key="11">
    <source>
        <dbReference type="SAM" id="Phobius"/>
    </source>
</evidence>
<reference evidence="14 15" key="1">
    <citation type="journal article" date="2009" name="J. Bacteriol.">
        <title>Draft genome sequence of the extremely acidophilic bacterium Acidithiobacillus caldus ATCC 51756 reveals metabolic versatility in the genus Acidithiobacillus.</title>
        <authorList>
            <person name="Valdes J."/>
            <person name="Quatrini R."/>
            <person name="Hallberg K."/>
            <person name="Dopson M."/>
            <person name="Valenzuela P.D."/>
            <person name="Holmes D.S."/>
        </authorList>
    </citation>
    <scope>NUCLEOTIDE SEQUENCE [LARGE SCALE GENOMIC DNA]</scope>
    <source>
        <strain evidence="15">ATCC 51756 / DSM 8584 / KU</strain>
    </source>
</reference>
<feature type="domain" description="Flagellar M-ring N-terminal" evidence="12">
    <location>
        <begin position="56"/>
        <end position="228"/>
    </location>
</feature>
<evidence type="ECO:0000256" key="10">
    <source>
        <dbReference type="SAM" id="MobiDB-lite"/>
    </source>
</evidence>
<dbReference type="Proteomes" id="UP000005522">
    <property type="component" value="Chromosome"/>
</dbReference>
<comment type="similarity">
    <text evidence="3 9">Belongs to the FliF family.</text>
</comment>
<evidence type="ECO:0000313" key="14">
    <source>
        <dbReference type="EMBL" id="AIA55121.1"/>
    </source>
</evidence>
<keyword evidence="5 11" id="KW-0812">Transmembrane</keyword>
<dbReference type="Pfam" id="PF01514">
    <property type="entry name" value="YscJ_FliF"/>
    <property type="match status" value="1"/>
</dbReference>
<feature type="region of interest" description="Disordered" evidence="10">
    <location>
        <begin position="499"/>
        <end position="534"/>
    </location>
</feature>
<keyword evidence="14" id="KW-0966">Cell projection</keyword>
<dbReference type="InterPro" id="IPR045851">
    <property type="entry name" value="AMP-bd_C_sf"/>
</dbReference>
<dbReference type="InterPro" id="IPR000067">
    <property type="entry name" value="FlgMring_FliF"/>
</dbReference>
<dbReference type="PRINTS" id="PR01009">
    <property type="entry name" value="FLGMRINGFLIF"/>
</dbReference>
<keyword evidence="14" id="KW-0282">Flagellum</keyword>
<dbReference type="AlphaFoldDB" id="A0A059ZYQ2"/>
<keyword evidence="8 9" id="KW-0975">Bacterial flagellum</keyword>
<evidence type="ECO:0000256" key="6">
    <source>
        <dbReference type="ARBA" id="ARBA00022989"/>
    </source>
</evidence>